<evidence type="ECO:0000313" key="3">
    <source>
        <dbReference type="EMBL" id="NIJ09378.1"/>
    </source>
</evidence>
<dbReference type="Gene3D" id="2.40.160.20">
    <property type="match status" value="1"/>
</dbReference>
<name>A0ABX0TWG0_9SPHN</name>
<sequence>MKTIPAIAIVGAAVLAASAQAQSVDAQPATTGLHAGDVLVRLRAIMVAPNEKSGGINPTFPTEKVKLDNSFMPEVDVTYMATDAIGFELIASTTKHHASGTTGTTGSIGRLASTWVLPPTLTAQYHFNSHGSIRPYVGAGINYTIFWNEKAAPGLVAAVGPTKVGMSDSVGWAAQGGIDVDLTPKIFANLDVKYIDIRTNARLDTTAIGTQIVHVKLDPLVVGVGLGMRF</sequence>
<dbReference type="PANTHER" id="PTHR36920:SF1">
    <property type="entry name" value="OUTER MEMBRANE PROTEIN W"/>
    <property type="match status" value="1"/>
</dbReference>
<reference evidence="3 4" key="1">
    <citation type="submission" date="2020-03" db="EMBL/GenBank/DDBJ databases">
        <title>Genomic Encyclopedia of Type Strains, Phase III (KMG-III): the genomes of soil and plant-associated and newly described type strains.</title>
        <authorList>
            <person name="Whitman W."/>
        </authorList>
    </citation>
    <scope>NUCLEOTIDE SEQUENCE [LARGE SCALE GENOMIC DNA]</scope>
    <source>
        <strain evidence="3 4">CECT 8804</strain>
    </source>
</reference>
<proteinExistence type="inferred from homology"/>
<organism evidence="3 4">
    <name type="scientific">Sphingomonas vulcanisoli</name>
    <dbReference type="NCBI Taxonomy" id="1658060"/>
    <lineage>
        <taxon>Bacteria</taxon>
        <taxon>Pseudomonadati</taxon>
        <taxon>Pseudomonadota</taxon>
        <taxon>Alphaproteobacteria</taxon>
        <taxon>Sphingomonadales</taxon>
        <taxon>Sphingomonadaceae</taxon>
        <taxon>Sphingomonas</taxon>
    </lineage>
</organism>
<protein>
    <submittedName>
        <fullName evidence="3">Outer membrane protein</fullName>
    </submittedName>
</protein>
<dbReference type="EMBL" id="JAAOZC010000010">
    <property type="protein sequence ID" value="NIJ09378.1"/>
    <property type="molecule type" value="Genomic_DNA"/>
</dbReference>
<keyword evidence="4" id="KW-1185">Reference proteome</keyword>
<dbReference type="InterPro" id="IPR005618">
    <property type="entry name" value="OMPW"/>
</dbReference>
<feature type="signal peptide" evidence="2">
    <location>
        <begin position="1"/>
        <end position="21"/>
    </location>
</feature>
<gene>
    <name evidence="3" type="ORF">FHS31_003010</name>
</gene>
<dbReference type="InterPro" id="IPR011250">
    <property type="entry name" value="OMP/PagP_B-barrel"/>
</dbReference>
<dbReference type="PANTHER" id="PTHR36920">
    <property type="match status" value="1"/>
</dbReference>
<dbReference type="Proteomes" id="UP000727456">
    <property type="component" value="Unassembled WGS sequence"/>
</dbReference>
<evidence type="ECO:0000256" key="2">
    <source>
        <dbReference type="SAM" id="SignalP"/>
    </source>
</evidence>
<dbReference type="SUPFAM" id="SSF56925">
    <property type="entry name" value="OMPA-like"/>
    <property type="match status" value="1"/>
</dbReference>
<dbReference type="Pfam" id="PF03922">
    <property type="entry name" value="OmpW"/>
    <property type="match status" value="1"/>
</dbReference>
<keyword evidence="2" id="KW-0732">Signal</keyword>
<accession>A0ABX0TWG0</accession>
<dbReference type="RefSeq" id="WP_167074947.1">
    <property type="nucleotide sequence ID" value="NZ_JAAOZC010000010.1"/>
</dbReference>
<evidence type="ECO:0000313" key="4">
    <source>
        <dbReference type="Proteomes" id="UP000727456"/>
    </source>
</evidence>
<feature type="chain" id="PRO_5046757144" evidence="2">
    <location>
        <begin position="22"/>
        <end position="230"/>
    </location>
</feature>
<comment type="caution">
    <text evidence="3">The sequence shown here is derived from an EMBL/GenBank/DDBJ whole genome shotgun (WGS) entry which is preliminary data.</text>
</comment>
<comment type="similarity">
    <text evidence="1">Belongs to the OmpW/AlkL family.</text>
</comment>
<evidence type="ECO:0000256" key="1">
    <source>
        <dbReference type="ARBA" id="ARBA00009330"/>
    </source>
</evidence>